<proteinExistence type="predicted"/>
<dbReference type="EMBL" id="JADQDC010000020">
    <property type="protein sequence ID" value="MBF9153052.1"/>
    <property type="molecule type" value="Genomic_DNA"/>
</dbReference>
<dbReference type="Proteomes" id="UP000600799">
    <property type="component" value="Unassembled WGS sequence"/>
</dbReference>
<dbReference type="Pfam" id="PF00535">
    <property type="entry name" value="Glycos_transf_2"/>
    <property type="match status" value="1"/>
</dbReference>
<dbReference type="InterPro" id="IPR001173">
    <property type="entry name" value="Glyco_trans_2-like"/>
</dbReference>
<accession>A0ABS0HLB9</accession>
<keyword evidence="3" id="KW-1185">Reference proteome</keyword>
<dbReference type="SUPFAM" id="SSF53448">
    <property type="entry name" value="Nucleotide-diphospho-sugar transferases"/>
    <property type="match status" value="1"/>
</dbReference>
<evidence type="ECO:0000313" key="3">
    <source>
        <dbReference type="Proteomes" id="UP000600799"/>
    </source>
</evidence>
<dbReference type="PANTHER" id="PTHR43685">
    <property type="entry name" value="GLYCOSYLTRANSFERASE"/>
    <property type="match status" value="1"/>
</dbReference>
<protein>
    <submittedName>
        <fullName evidence="2">Glycosyltransferase</fullName>
    </submittedName>
</protein>
<dbReference type="InterPro" id="IPR050834">
    <property type="entry name" value="Glycosyltransf_2"/>
</dbReference>
<name>A0ABS0HLB9_9SPHN</name>
<evidence type="ECO:0000259" key="1">
    <source>
        <dbReference type="Pfam" id="PF00535"/>
    </source>
</evidence>
<reference evidence="2 3" key="1">
    <citation type="submission" date="2020-11" db="EMBL/GenBank/DDBJ databases">
        <title>The genome sequence of Novosphingobium sp. 1Y9A.</title>
        <authorList>
            <person name="Liu Y."/>
        </authorList>
    </citation>
    <scope>NUCLEOTIDE SEQUENCE [LARGE SCALE GENOMIC DNA]</scope>
    <source>
        <strain evidence="2 3">1Y9A</strain>
    </source>
</reference>
<feature type="domain" description="Glycosyltransferase 2-like" evidence="1">
    <location>
        <begin position="14"/>
        <end position="140"/>
    </location>
</feature>
<sequence>MSRLSALPPPLVTTIIPAYNHETYVADAIGSVIAQSHPNMEIVIIDDGSSDGTRTAIERKLSATPSHHRIIFETQDNAGVCATLNRGLQLSSGEFIQFLASDDMYLPEKTSHCLRGFGGLDEAFAATYCDGLVIDQNGRRIGKFSDIYPRPISKNNYRELLVSNWIPAMGLLYKAAALHSLGGFDENLKFEDWDLLLRLSRRYKIHFVGQELFEYRLHGDNLHNNMPVMLDGLEAMFAKHPRMNSFQEFVRAGSDRSMRRLLRTVSPGNAELYGRLLLRRARTRRI</sequence>
<dbReference type="RefSeq" id="WP_196277321.1">
    <property type="nucleotide sequence ID" value="NZ_JADQDC010000020.1"/>
</dbReference>
<organism evidence="2 3">
    <name type="scientific">Novosphingobium jiangmenense</name>
    <dbReference type="NCBI Taxonomy" id="2791981"/>
    <lineage>
        <taxon>Bacteria</taxon>
        <taxon>Pseudomonadati</taxon>
        <taxon>Pseudomonadota</taxon>
        <taxon>Alphaproteobacteria</taxon>
        <taxon>Sphingomonadales</taxon>
        <taxon>Sphingomonadaceae</taxon>
        <taxon>Novosphingobium</taxon>
    </lineage>
</organism>
<dbReference type="Gene3D" id="3.90.550.10">
    <property type="entry name" value="Spore Coat Polysaccharide Biosynthesis Protein SpsA, Chain A"/>
    <property type="match status" value="1"/>
</dbReference>
<gene>
    <name evidence="2" type="ORF">I2488_18770</name>
</gene>
<comment type="caution">
    <text evidence="2">The sequence shown here is derived from an EMBL/GenBank/DDBJ whole genome shotgun (WGS) entry which is preliminary data.</text>
</comment>
<dbReference type="PANTHER" id="PTHR43685:SF2">
    <property type="entry name" value="GLYCOSYLTRANSFERASE 2-LIKE DOMAIN-CONTAINING PROTEIN"/>
    <property type="match status" value="1"/>
</dbReference>
<dbReference type="InterPro" id="IPR029044">
    <property type="entry name" value="Nucleotide-diphossugar_trans"/>
</dbReference>
<evidence type="ECO:0000313" key="2">
    <source>
        <dbReference type="EMBL" id="MBF9153052.1"/>
    </source>
</evidence>